<gene>
    <name evidence="2" type="ORF">DIT71_08035</name>
</gene>
<feature type="chain" id="PRO_5016020169" description="Lipoprotein" evidence="1">
    <location>
        <begin position="21"/>
        <end position="130"/>
    </location>
</feature>
<comment type="caution">
    <text evidence="2">The sequence shown here is derived from an EMBL/GenBank/DDBJ whole genome shotgun (WGS) entry which is preliminary data.</text>
</comment>
<reference evidence="2 3" key="2">
    <citation type="submission" date="2018-06" db="EMBL/GenBank/DDBJ databases">
        <title>Marinobactersediminissp. nov, a moderately halophilic bacterium isolated from marine solar saltern.</title>
        <authorList>
            <person name="Zhang Y."/>
        </authorList>
    </citation>
    <scope>NUCLEOTIDE SEQUENCE [LARGE SCALE GENOMIC DNA]</scope>
    <source>
        <strain evidence="2 3">F01</strain>
    </source>
</reference>
<keyword evidence="1" id="KW-0732">Signal</keyword>
<feature type="signal peptide" evidence="1">
    <location>
        <begin position="1"/>
        <end position="20"/>
    </location>
</feature>
<protein>
    <recommendedName>
        <fullName evidence="4">Lipoprotein</fullName>
    </recommendedName>
</protein>
<dbReference type="AlphaFoldDB" id="A0A2V3ZKS4"/>
<dbReference type="EMBL" id="QFWX01000003">
    <property type="protein sequence ID" value="PXX91801.1"/>
    <property type="molecule type" value="Genomic_DNA"/>
</dbReference>
<evidence type="ECO:0000313" key="3">
    <source>
        <dbReference type="Proteomes" id="UP000253987"/>
    </source>
</evidence>
<dbReference type="PROSITE" id="PS51257">
    <property type="entry name" value="PROKAR_LIPOPROTEIN"/>
    <property type="match status" value="1"/>
</dbReference>
<evidence type="ECO:0000313" key="2">
    <source>
        <dbReference type="EMBL" id="PXX91801.1"/>
    </source>
</evidence>
<dbReference type="Proteomes" id="UP000253987">
    <property type="component" value="Unassembled WGS sequence"/>
</dbReference>
<name>A0A2V3ZKS4_9GAMM</name>
<evidence type="ECO:0008006" key="4">
    <source>
        <dbReference type="Google" id="ProtNLM"/>
    </source>
</evidence>
<evidence type="ECO:0000256" key="1">
    <source>
        <dbReference type="SAM" id="SignalP"/>
    </source>
</evidence>
<proteinExistence type="predicted"/>
<organism evidence="2 3">
    <name type="scientific">Marinobacter vulgaris</name>
    <dbReference type="NCBI Taxonomy" id="1928331"/>
    <lineage>
        <taxon>Bacteria</taxon>
        <taxon>Pseudomonadati</taxon>
        <taxon>Pseudomonadota</taxon>
        <taxon>Gammaproteobacteria</taxon>
        <taxon>Pseudomonadales</taxon>
        <taxon>Marinobacteraceae</taxon>
        <taxon>Marinobacter</taxon>
    </lineage>
</organism>
<dbReference type="OrthoDB" id="5348860at2"/>
<sequence>MRVNALVTVTALLTLAGCQARPSSDMEAPFPQPQTPLKAVGQEPGWILKMTNDALSLSYQYGEKQFQATNPQLEHTTKGYRYTAVSSEGEKLILYIDDQNCTDSMSGMPYPYTATVIIGNQTLEGCGGDP</sequence>
<keyword evidence="3" id="KW-1185">Reference proteome</keyword>
<accession>A0A2V3ZKS4</accession>
<reference evidence="3" key="1">
    <citation type="submission" date="2018-05" db="EMBL/GenBank/DDBJ databases">
        <authorList>
            <person name="Lu D."/>
        </authorList>
    </citation>
    <scope>NUCLEOTIDE SEQUENCE [LARGE SCALE GENOMIC DNA]</scope>
    <source>
        <strain evidence="3">F01</strain>
    </source>
</reference>